<keyword evidence="1" id="KW-0732">Signal</keyword>
<evidence type="ECO:0000256" key="1">
    <source>
        <dbReference type="SAM" id="SignalP"/>
    </source>
</evidence>
<protein>
    <submittedName>
        <fullName evidence="2">Uncharacterized protein</fullName>
    </submittedName>
</protein>
<reference evidence="3" key="1">
    <citation type="journal article" date="2023" name="Commun. Biol.">
        <title>Genome analysis of Parmales, the sister group of diatoms, reveals the evolutionary specialization of diatoms from phago-mixotrophs to photoautotrophs.</title>
        <authorList>
            <person name="Ban H."/>
            <person name="Sato S."/>
            <person name="Yoshikawa S."/>
            <person name="Yamada K."/>
            <person name="Nakamura Y."/>
            <person name="Ichinomiya M."/>
            <person name="Sato N."/>
            <person name="Blanc-Mathieu R."/>
            <person name="Endo H."/>
            <person name="Kuwata A."/>
            <person name="Ogata H."/>
        </authorList>
    </citation>
    <scope>NUCLEOTIDE SEQUENCE [LARGE SCALE GENOMIC DNA]</scope>
</reference>
<dbReference type="OrthoDB" id="190588at2759"/>
<evidence type="ECO:0000313" key="2">
    <source>
        <dbReference type="EMBL" id="GMI44157.1"/>
    </source>
</evidence>
<keyword evidence="3" id="KW-1185">Reference proteome</keyword>
<dbReference type="Proteomes" id="UP001165065">
    <property type="component" value="Unassembled WGS sequence"/>
</dbReference>
<dbReference type="AlphaFoldDB" id="A0A9W7LC08"/>
<name>A0A9W7LC08_9STRA</name>
<evidence type="ECO:0000313" key="3">
    <source>
        <dbReference type="Proteomes" id="UP001165065"/>
    </source>
</evidence>
<dbReference type="EMBL" id="BRYA01000208">
    <property type="protein sequence ID" value="GMI44157.1"/>
    <property type="molecule type" value="Genomic_DNA"/>
</dbReference>
<feature type="signal peptide" evidence="1">
    <location>
        <begin position="1"/>
        <end position="15"/>
    </location>
</feature>
<feature type="chain" id="PRO_5040959537" evidence="1">
    <location>
        <begin position="16"/>
        <end position="121"/>
    </location>
</feature>
<organism evidence="2 3">
    <name type="scientific">Triparma columacea</name>
    <dbReference type="NCBI Taxonomy" id="722753"/>
    <lineage>
        <taxon>Eukaryota</taxon>
        <taxon>Sar</taxon>
        <taxon>Stramenopiles</taxon>
        <taxon>Ochrophyta</taxon>
        <taxon>Bolidophyceae</taxon>
        <taxon>Parmales</taxon>
        <taxon>Triparmaceae</taxon>
        <taxon>Triparma</taxon>
    </lineage>
</organism>
<gene>
    <name evidence="2" type="ORF">TrCOL_g5485</name>
</gene>
<sequence length="121" mass="13553">MFAPLLFALIPVALCADKTLTQELCVDCSKTELCDKSAQSITYDVPESKCYNPQEQFPDDNGEVWGDFDMMDVCNERTLTRTFYSSTDGSCTNATDSYKLVYETCLGPFGETYPWGVFSCI</sequence>
<accession>A0A9W7LC08</accession>
<comment type="caution">
    <text evidence="2">The sequence shown here is derived from an EMBL/GenBank/DDBJ whole genome shotgun (WGS) entry which is preliminary data.</text>
</comment>
<proteinExistence type="predicted"/>